<dbReference type="GO" id="GO:0005886">
    <property type="term" value="C:plasma membrane"/>
    <property type="evidence" value="ECO:0007669"/>
    <property type="project" value="UniProtKB-SubCell"/>
</dbReference>
<reference evidence="14 15" key="1">
    <citation type="submission" date="2018-11" db="EMBL/GenBank/DDBJ databases">
        <authorList>
            <person name="Huo Y."/>
        </authorList>
    </citation>
    <scope>NUCLEOTIDE SEQUENCE [LARGE SCALE GENOMIC DNA]</scope>
    <source>
        <strain evidence="14 15">CCBAU 33202</strain>
    </source>
</reference>
<evidence type="ECO:0000256" key="6">
    <source>
        <dbReference type="ARBA" id="ARBA00022840"/>
    </source>
</evidence>
<dbReference type="SUPFAM" id="SSF52540">
    <property type="entry name" value="P-loop containing nucleoside triphosphate hydrolases"/>
    <property type="match status" value="1"/>
</dbReference>
<dbReference type="Gene3D" id="3.40.50.300">
    <property type="entry name" value="P-loop containing nucleotide triphosphate hydrolases"/>
    <property type="match status" value="1"/>
</dbReference>
<keyword evidence="4" id="KW-0547">Nucleotide-binding</keyword>
<dbReference type="Pfam" id="PF03412">
    <property type="entry name" value="Peptidase_C39"/>
    <property type="match status" value="1"/>
</dbReference>
<comment type="similarity">
    <text evidence="2">Belongs to the ABC transporter superfamily.</text>
</comment>
<sequence length="688" mass="76997">MIGRKRVQWVRQDERSECILACLAMISNYHGGTHKLRELRKDYPGLSRGGTLRDLLDIAQKLHMAPRPLKADIENLSRLSFPCILHWNFDHFVVAERISRRGLKIVDPAKGIEELPLVEVSKRYTGIAIELTPLPSLRAHPTGRSKDGVKAAFLSIRPYLGSISGFALVAAANLSLALIAPLSIQLVIDRVIPDRDLDLLQLIAIGFLLIQLLGVLGSYAQSMFVLRTSSNLRLATIHDFHRHLLGNGLEYFNRRGLGHFVAQYNSISYLVAHVVKDLGAAAVDLVYLITVLVILMFMDFQIALVVAATSALAVGVRWALMRRSRELQNKLVVAAAQEESYFVETLRGIYSVKANRLELHRILGGIDRAVNTINSAFSAKRFDLRFEVAINVVKSLESILILYMLATRVLSGTMTIGVMYTFYMYRVFVDQRLSSYVTTMADILNIRVHQQRLAESTEEARFETADNDISLFLKLRGEFEIRDISYSIDNGKKRLFDGFSATVKVRSFVHVSGPSGVGKSTLLKIMLKIVEPERGEILLDGRDIGGYSQNMVKNNIGVVLQEDTLFSGSIISNVSSFDDRLDFQRVQDCCRICEVHEEVLRLPLGYHSLVGDMGSNLSSGQQQRLLLARALYKNPTILILDEATANLDSEIERKILNNLKSLGKTIIFASHSAIVPEFRTDEWPIGTP</sequence>
<evidence type="ECO:0000259" key="12">
    <source>
        <dbReference type="PROSITE" id="PS50990"/>
    </source>
</evidence>
<dbReference type="GO" id="GO:0005524">
    <property type="term" value="F:ATP binding"/>
    <property type="evidence" value="ECO:0007669"/>
    <property type="project" value="UniProtKB-KW"/>
</dbReference>
<comment type="caution">
    <text evidence="13">The sequence shown here is derived from an EMBL/GenBank/DDBJ whole genome shotgun (WGS) entry which is preliminary data.</text>
</comment>
<evidence type="ECO:0000313" key="16">
    <source>
        <dbReference type="Proteomes" id="UP000545490"/>
    </source>
</evidence>
<keyword evidence="15" id="KW-1185">Reference proteome</keyword>
<dbReference type="Gene3D" id="3.90.70.10">
    <property type="entry name" value="Cysteine proteinases"/>
    <property type="match status" value="1"/>
</dbReference>
<feature type="transmembrane region" description="Helical" evidence="9">
    <location>
        <begin position="278"/>
        <end position="296"/>
    </location>
</feature>
<dbReference type="Gene3D" id="1.20.1560.10">
    <property type="entry name" value="ABC transporter type 1, transmembrane domain"/>
    <property type="match status" value="1"/>
</dbReference>
<feature type="domain" description="ABC transporter" evidence="10">
    <location>
        <begin position="479"/>
        <end position="688"/>
    </location>
</feature>
<protein>
    <submittedName>
        <fullName evidence="13">ATP-binding cassette subfamily B protein RaxB</fullName>
    </submittedName>
    <submittedName>
        <fullName evidence="14">Peptidase domain-containing ABC transporter</fullName>
    </submittedName>
</protein>
<dbReference type="EMBL" id="RJJU01000034">
    <property type="protein sequence ID" value="RUM05673.1"/>
    <property type="molecule type" value="Genomic_DNA"/>
</dbReference>
<evidence type="ECO:0000256" key="7">
    <source>
        <dbReference type="ARBA" id="ARBA00022989"/>
    </source>
</evidence>
<dbReference type="PROSITE" id="PS50929">
    <property type="entry name" value="ABC_TM1F"/>
    <property type="match status" value="1"/>
</dbReference>
<name>A0A7W6BG79_9HYPH</name>
<evidence type="ECO:0000259" key="11">
    <source>
        <dbReference type="PROSITE" id="PS50929"/>
    </source>
</evidence>
<dbReference type="Pfam" id="PF00005">
    <property type="entry name" value="ABC_tran"/>
    <property type="match status" value="1"/>
</dbReference>
<evidence type="ECO:0000313" key="13">
    <source>
        <dbReference type="EMBL" id="MBB3919779.1"/>
    </source>
</evidence>
<evidence type="ECO:0000313" key="15">
    <source>
        <dbReference type="Proteomes" id="UP000272004"/>
    </source>
</evidence>
<dbReference type="EMBL" id="JACIDG010000040">
    <property type="protein sequence ID" value="MBB3919779.1"/>
    <property type="molecule type" value="Genomic_DNA"/>
</dbReference>
<evidence type="ECO:0000256" key="5">
    <source>
        <dbReference type="ARBA" id="ARBA00022801"/>
    </source>
</evidence>
<dbReference type="InterPro" id="IPR027417">
    <property type="entry name" value="P-loop_NTPase"/>
</dbReference>
<dbReference type="InterPro" id="IPR036640">
    <property type="entry name" value="ABC1_TM_sf"/>
</dbReference>
<evidence type="ECO:0000256" key="4">
    <source>
        <dbReference type="ARBA" id="ARBA00022741"/>
    </source>
</evidence>
<dbReference type="InterPro" id="IPR011527">
    <property type="entry name" value="ABC1_TM_dom"/>
</dbReference>
<dbReference type="GO" id="GO:0008233">
    <property type="term" value="F:peptidase activity"/>
    <property type="evidence" value="ECO:0007669"/>
    <property type="project" value="InterPro"/>
</dbReference>
<keyword evidence="7 9" id="KW-1133">Transmembrane helix</keyword>
<reference evidence="13 16" key="2">
    <citation type="submission" date="2020-08" db="EMBL/GenBank/DDBJ databases">
        <title>Genomic Encyclopedia of Type Strains, Phase IV (KMG-IV): sequencing the most valuable type-strain genomes for metagenomic binning, comparative biology and taxonomic classification.</title>
        <authorList>
            <person name="Goeker M."/>
        </authorList>
    </citation>
    <scope>NUCLEOTIDE SEQUENCE [LARGE SCALE GENOMIC DNA]</scope>
    <source>
        <strain evidence="13 16">DSM 19331</strain>
    </source>
</reference>
<dbReference type="InterPro" id="IPR005074">
    <property type="entry name" value="Peptidase_C39"/>
</dbReference>
<dbReference type="GO" id="GO:0015421">
    <property type="term" value="F:ABC-type oligopeptide transporter activity"/>
    <property type="evidence" value="ECO:0007669"/>
    <property type="project" value="TreeGrafter"/>
</dbReference>
<evidence type="ECO:0000256" key="3">
    <source>
        <dbReference type="ARBA" id="ARBA00022692"/>
    </source>
</evidence>
<dbReference type="Pfam" id="PF00664">
    <property type="entry name" value="ABC_membrane"/>
    <property type="match status" value="1"/>
</dbReference>
<dbReference type="InterPro" id="IPR003593">
    <property type="entry name" value="AAA+_ATPase"/>
</dbReference>
<keyword evidence="6 13" id="KW-0067">ATP-binding</keyword>
<feature type="domain" description="ABC transmembrane type-1" evidence="11">
    <location>
        <begin position="167"/>
        <end position="445"/>
    </location>
</feature>
<dbReference type="PANTHER" id="PTHR43394">
    <property type="entry name" value="ATP-DEPENDENT PERMEASE MDL1, MITOCHONDRIAL"/>
    <property type="match status" value="1"/>
</dbReference>
<feature type="transmembrane region" description="Helical" evidence="9">
    <location>
        <begin position="302"/>
        <end position="320"/>
    </location>
</feature>
<evidence type="ECO:0000256" key="1">
    <source>
        <dbReference type="ARBA" id="ARBA00004651"/>
    </source>
</evidence>
<feature type="domain" description="Peptidase C39" evidence="12">
    <location>
        <begin position="12"/>
        <end position="131"/>
    </location>
</feature>
<dbReference type="PROSITE" id="PS50893">
    <property type="entry name" value="ABC_TRANSPORTER_2"/>
    <property type="match status" value="1"/>
</dbReference>
<dbReference type="PROSITE" id="PS50990">
    <property type="entry name" value="PEPTIDASE_C39"/>
    <property type="match status" value="1"/>
</dbReference>
<evidence type="ECO:0000256" key="9">
    <source>
        <dbReference type="SAM" id="Phobius"/>
    </source>
</evidence>
<dbReference type="InterPro" id="IPR017871">
    <property type="entry name" value="ABC_transporter-like_CS"/>
</dbReference>
<dbReference type="Proteomes" id="UP000272004">
    <property type="component" value="Unassembled WGS sequence"/>
</dbReference>
<evidence type="ECO:0000256" key="8">
    <source>
        <dbReference type="ARBA" id="ARBA00023136"/>
    </source>
</evidence>
<keyword evidence="5" id="KW-0378">Hydrolase</keyword>
<dbReference type="InterPro" id="IPR003439">
    <property type="entry name" value="ABC_transporter-like_ATP-bd"/>
</dbReference>
<accession>A0A7W6BG79</accession>
<organism evidence="13 16">
    <name type="scientific">Rhizobium fabae</name>
    <dbReference type="NCBI Taxonomy" id="573179"/>
    <lineage>
        <taxon>Bacteria</taxon>
        <taxon>Pseudomonadati</taxon>
        <taxon>Pseudomonadota</taxon>
        <taxon>Alphaproteobacteria</taxon>
        <taxon>Hyphomicrobiales</taxon>
        <taxon>Rhizobiaceae</taxon>
        <taxon>Rhizobium/Agrobacterium group</taxon>
        <taxon>Rhizobium</taxon>
    </lineage>
</organism>
<evidence type="ECO:0000259" key="10">
    <source>
        <dbReference type="PROSITE" id="PS50893"/>
    </source>
</evidence>
<dbReference type="RefSeq" id="WP_126830917.1">
    <property type="nucleotide sequence ID" value="NZ_JACIDG010000040.1"/>
</dbReference>
<dbReference type="AlphaFoldDB" id="A0A7W6BG79"/>
<keyword evidence="8 9" id="KW-0472">Membrane</keyword>
<comment type="subcellular location">
    <subcellularLocation>
        <location evidence="1">Cell membrane</location>
        <topology evidence="1">Multi-pass membrane protein</topology>
    </subcellularLocation>
</comment>
<dbReference type="Proteomes" id="UP000545490">
    <property type="component" value="Unassembled WGS sequence"/>
</dbReference>
<dbReference type="PROSITE" id="PS00211">
    <property type="entry name" value="ABC_TRANSPORTER_1"/>
    <property type="match status" value="1"/>
</dbReference>
<feature type="transmembrane region" description="Helical" evidence="9">
    <location>
        <begin position="400"/>
        <end position="425"/>
    </location>
</feature>
<evidence type="ECO:0000313" key="14">
    <source>
        <dbReference type="EMBL" id="RUM05673.1"/>
    </source>
</evidence>
<feature type="transmembrane region" description="Helical" evidence="9">
    <location>
        <begin position="159"/>
        <end position="179"/>
    </location>
</feature>
<dbReference type="GO" id="GO:0016887">
    <property type="term" value="F:ATP hydrolysis activity"/>
    <property type="evidence" value="ECO:0007669"/>
    <property type="project" value="InterPro"/>
</dbReference>
<dbReference type="PANTHER" id="PTHR43394:SF1">
    <property type="entry name" value="ATP-BINDING CASSETTE SUB-FAMILY B MEMBER 10, MITOCHONDRIAL"/>
    <property type="match status" value="1"/>
</dbReference>
<dbReference type="SUPFAM" id="SSF90123">
    <property type="entry name" value="ABC transporter transmembrane region"/>
    <property type="match status" value="1"/>
</dbReference>
<dbReference type="GO" id="GO:0006508">
    <property type="term" value="P:proteolysis"/>
    <property type="evidence" value="ECO:0007669"/>
    <property type="project" value="InterPro"/>
</dbReference>
<feature type="transmembrane region" description="Helical" evidence="9">
    <location>
        <begin position="199"/>
        <end position="220"/>
    </location>
</feature>
<dbReference type="InterPro" id="IPR039421">
    <property type="entry name" value="Type_1_exporter"/>
</dbReference>
<keyword evidence="3 9" id="KW-0812">Transmembrane</keyword>
<dbReference type="SMART" id="SM00382">
    <property type="entry name" value="AAA"/>
    <property type="match status" value="1"/>
</dbReference>
<gene>
    <name evidence="14" type="ORF">EFB14_32695</name>
    <name evidence="13" type="ORF">GGQ65_007135</name>
</gene>
<proteinExistence type="inferred from homology"/>
<evidence type="ECO:0000256" key="2">
    <source>
        <dbReference type="ARBA" id="ARBA00005417"/>
    </source>
</evidence>